<keyword evidence="5" id="KW-0411">Iron-sulfur</keyword>
<comment type="cofactor">
    <cofactor evidence="1">
        <name>[4Fe-4S] cluster</name>
        <dbReference type="ChEBI" id="CHEBI:49883"/>
    </cofactor>
</comment>
<evidence type="ECO:0000313" key="6">
    <source>
        <dbReference type="EMBL" id="MFC3152062.1"/>
    </source>
</evidence>
<sequence length="224" mass="24687">MDTTPDTVKDAQNPPLSVSLLNLDDITEHESPNAFNCSAPDVVFQELPHHISLAFTIHGCPFACAGCHSEHTWDAESGNALTDDAFLAYLSQYQGLISAVVFLGGEWNRQALTNKLKLAKAQGLTTCLYTGGNHVARSLRAHLDFVKLGPWIETLGGLDSTITNQRFIELKDGELWQDRTHWFQQNASSSSQQNMLQNSSQNNLHTTQTLNTFTHQQGVSYASA</sequence>
<evidence type="ECO:0000313" key="7">
    <source>
        <dbReference type="Proteomes" id="UP001595476"/>
    </source>
</evidence>
<evidence type="ECO:0000256" key="4">
    <source>
        <dbReference type="ARBA" id="ARBA00023004"/>
    </source>
</evidence>
<dbReference type="Pfam" id="PF13353">
    <property type="entry name" value="Fer4_12"/>
    <property type="match status" value="1"/>
</dbReference>
<evidence type="ECO:0000256" key="3">
    <source>
        <dbReference type="ARBA" id="ARBA00022723"/>
    </source>
</evidence>
<keyword evidence="7" id="KW-1185">Reference proteome</keyword>
<keyword evidence="4" id="KW-0408">Iron</keyword>
<name>A0ABV7HK68_9GAMM</name>
<evidence type="ECO:0000256" key="2">
    <source>
        <dbReference type="ARBA" id="ARBA00022691"/>
    </source>
</evidence>
<dbReference type="InterPro" id="IPR058240">
    <property type="entry name" value="rSAM_sf"/>
</dbReference>
<dbReference type="SFLD" id="SFLDS00029">
    <property type="entry name" value="Radical_SAM"/>
    <property type="match status" value="1"/>
</dbReference>
<reference evidence="7" key="1">
    <citation type="journal article" date="2019" name="Int. J. Syst. Evol. Microbiol.">
        <title>The Global Catalogue of Microorganisms (GCM) 10K type strain sequencing project: providing services to taxonomists for standard genome sequencing and annotation.</title>
        <authorList>
            <consortium name="The Broad Institute Genomics Platform"/>
            <consortium name="The Broad Institute Genome Sequencing Center for Infectious Disease"/>
            <person name="Wu L."/>
            <person name="Ma J."/>
        </authorList>
    </citation>
    <scope>NUCLEOTIDE SEQUENCE [LARGE SCALE GENOMIC DNA]</scope>
    <source>
        <strain evidence="7">KCTC 52438</strain>
    </source>
</reference>
<dbReference type="Gene3D" id="3.20.20.70">
    <property type="entry name" value="Aldolase class I"/>
    <property type="match status" value="1"/>
</dbReference>
<proteinExistence type="predicted"/>
<comment type="caution">
    <text evidence="6">The sequence shown here is derived from an EMBL/GenBank/DDBJ whole genome shotgun (WGS) entry which is preliminary data.</text>
</comment>
<dbReference type="Proteomes" id="UP001595476">
    <property type="component" value="Unassembled WGS sequence"/>
</dbReference>
<gene>
    <name evidence="6" type="primary">nrdG</name>
    <name evidence="6" type="ORF">ACFOEK_13550</name>
</gene>
<dbReference type="InterPro" id="IPR007197">
    <property type="entry name" value="rSAM"/>
</dbReference>
<dbReference type="InterPro" id="IPR013785">
    <property type="entry name" value="Aldolase_TIM"/>
</dbReference>
<dbReference type="EMBL" id="JBHRSZ010000005">
    <property type="protein sequence ID" value="MFC3152062.1"/>
    <property type="molecule type" value="Genomic_DNA"/>
</dbReference>
<keyword evidence="2" id="KW-0949">S-adenosyl-L-methionine</keyword>
<keyword evidence="3" id="KW-0479">Metal-binding</keyword>
<organism evidence="6 7">
    <name type="scientific">Litoribrevibacter euphylliae</name>
    <dbReference type="NCBI Taxonomy" id="1834034"/>
    <lineage>
        <taxon>Bacteria</taxon>
        <taxon>Pseudomonadati</taxon>
        <taxon>Pseudomonadota</taxon>
        <taxon>Gammaproteobacteria</taxon>
        <taxon>Oceanospirillales</taxon>
        <taxon>Oceanospirillaceae</taxon>
        <taxon>Litoribrevibacter</taxon>
    </lineage>
</organism>
<dbReference type="NCBIfam" id="TIGR02826">
    <property type="entry name" value="RNR_activ_nrdG3"/>
    <property type="match status" value="1"/>
</dbReference>
<dbReference type="InterPro" id="IPR014191">
    <property type="entry name" value="Anaer_RNR_activator"/>
</dbReference>
<protein>
    <submittedName>
        <fullName evidence="6">Anaerobic ribonucleoside-triphosphate reductase activating protein</fullName>
    </submittedName>
</protein>
<dbReference type="SUPFAM" id="SSF102114">
    <property type="entry name" value="Radical SAM enzymes"/>
    <property type="match status" value="1"/>
</dbReference>
<accession>A0ABV7HK68</accession>
<evidence type="ECO:0000256" key="5">
    <source>
        <dbReference type="ARBA" id="ARBA00023014"/>
    </source>
</evidence>
<dbReference type="RefSeq" id="WP_386721831.1">
    <property type="nucleotide sequence ID" value="NZ_JBHRSZ010000005.1"/>
</dbReference>
<evidence type="ECO:0000256" key="1">
    <source>
        <dbReference type="ARBA" id="ARBA00001966"/>
    </source>
</evidence>